<gene>
    <name evidence="1" type="ORF">CGI_10005742</name>
</gene>
<protein>
    <submittedName>
        <fullName evidence="1">Uncharacterized protein</fullName>
    </submittedName>
</protein>
<dbReference type="AlphaFoldDB" id="K1Q9H0"/>
<accession>K1Q9H0</accession>
<organism evidence="1">
    <name type="scientific">Magallana gigas</name>
    <name type="common">Pacific oyster</name>
    <name type="synonym">Crassostrea gigas</name>
    <dbReference type="NCBI Taxonomy" id="29159"/>
    <lineage>
        <taxon>Eukaryota</taxon>
        <taxon>Metazoa</taxon>
        <taxon>Spiralia</taxon>
        <taxon>Lophotrochozoa</taxon>
        <taxon>Mollusca</taxon>
        <taxon>Bivalvia</taxon>
        <taxon>Autobranchia</taxon>
        <taxon>Pteriomorphia</taxon>
        <taxon>Ostreida</taxon>
        <taxon>Ostreoidea</taxon>
        <taxon>Ostreidae</taxon>
        <taxon>Magallana</taxon>
    </lineage>
</organism>
<proteinExistence type="predicted"/>
<name>K1Q9H0_MAGGI</name>
<dbReference type="InParanoid" id="K1Q9H0"/>
<sequence length="160" mass="17811">MHNAVDDSVVGPEAANFVLTSTFSIPRLLRLPGKIGVVGGESEAEAEDGVEETDESEVEGEVVASVLSTQQSQYTNEQMMPVSDLEAISSEHTHRDNNQQSSTISKWKCLKTHQQQALQIWNLEYLYCGQDEPKAGSRYIITAIDGDWCYIEKFTGRQIK</sequence>
<dbReference type="HOGENOM" id="CLU_1653808_0_0_1"/>
<dbReference type="EMBL" id="JH816552">
    <property type="protein sequence ID" value="EKC30563.1"/>
    <property type="molecule type" value="Genomic_DNA"/>
</dbReference>
<reference evidence="1" key="1">
    <citation type="journal article" date="2012" name="Nature">
        <title>The oyster genome reveals stress adaptation and complexity of shell formation.</title>
        <authorList>
            <person name="Zhang G."/>
            <person name="Fang X."/>
            <person name="Guo X."/>
            <person name="Li L."/>
            <person name="Luo R."/>
            <person name="Xu F."/>
            <person name="Yang P."/>
            <person name="Zhang L."/>
            <person name="Wang X."/>
            <person name="Qi H."/>
            <person name="Xiong Z."/>
            <person name="Que H."/>
            <person name="Xie Y."/>
            <person name="Holland P.W."/>
            <person name="Paps J."/>
            <person name="Zhu Y."/>
            <person name="Wu F."/>
            <person name="Chen Y."/>
            <person name="Wang J."/>
            <person name="Peng C."/>
            <person name="Meng J."/>
            <person name="Yang L."/>
            <person name="Liu J."/>
            <person name="Wen B."/>
            <person name="Zhang N."/>
            <person name="Huang Z."/>
            <person name="Zhu Q."/>
            <person name="Feng Y."/>
            <person name="Mount A."/>
            <person name="Hedgecock D."/>
            <person name="Xu Z."/>
            <person name="Liu Y."/>
            <person name="Domazet-Loso T."/>
            <person name="Du Y."/>
            <person name="Sun X."/>
            <person name="Zhang S."/>
            <person name="Liu B."/>
            <person name="Cheng P."/>
            <person name="Jiang X."/>
            <person name="Li J."/>
            <person name="Fan D."/>
            <person name="Wang W."/>
            <person name="Fu W."/>
            <person name="Wang T."/>
            <person name="Wang B."/>
            <person name="Zhang J."/>
            <person name="Peng Z."/>
            <person name="Li Y."/>
            <person name="Li N."/>
            <person name="Wang J."/>
            <person name="Chen M."/>
            <person name="He Y."/>
            <person name="Tan F."/>
            <person name="Song X."/>
            <person name="Zheng Q."/>
            <person name="Huang R."/>
            <person name="Yang H."/>
            <person name="Du X."/>
            <person name="Chen L."/>
            <person name="Yang M."/>
            <person name="Gaffney P.M."/>
            <person name="Wang S."/>
            <person name="Luo L."/>
            <person name="She Z."/>
            <person name="Ming Y."/>
            <person name="Huang W."/>
            <person name="Zhang S."/>
            <person name="Huang B."/>
            <person name="Zhang Y."/>
            <person name="Qu T."/>
            <person name="Ni P."/>
            <person name="Miao G."/>
            <person name="Wang J."/>
            <person name="Wang Q."/>
            <person name="Steinberg C.E."/>
            <person name="Wang H."/>
            <person name="Li N."/>
            <person name="Qian L."/>
            <person name="Zhang G."/>
            <person name="Li Y."/>
            <person name="Yang H."/>
            <person name="Liu X."/>
            <person name="Wang J."/>
            <person name="Yin Y."/>
            <person name="Wang J."/>
        </authorList>
    </citation>
    <scope>NUCLEOTIDE SEQUENCE [LARGE SCALE GENOMIC DNA]</scope>
    <source>
        <strain evidence="1">05x7-T-G4-1.051#20</strain>
    </source>
</reference>
<evidence type="ECO:0000313" key="1">
    <source>
        <dbReference type="EMBL" id="EKC30563.1"/>
    </source>
</evidence>